<evidence type="ECO:0000313" key="2">
    <source>
        <dbReference type="EMBL" id="WTZ13992.1"/>
    </source>
</evidence>
<proteinExistence type="predicted"/>
<name>A0AAU3IFN8_9ACTN</name>
<dbReference type="AlphaFoldDB" id="A0AAU3IFN8"/>
<reference evidence="2" key="1">
    <citation type="submission" date="2022-10" db="EMBL/GenBank/DDBJ databases">
        <title>The complete genomes of actinobacterial strains from the NBC collection.</title>
        <authorList>
            <person name="Joergensen T.S."/>
            <person name="Alvarez Arevalo M."/>
            <person name="Sterndorff E.B."/>
            <person name="Faurdal D."/>
            <person name="Vuksanovic O."/>
            <person name="Mourched A.-S."/>
            <person name="Charusanti P."/>
            <person name="Shaw S."/>
            <person name="Blin K."/>
            <person name="Weber T."/>
        </authorList>
    </citation>
    <scope>NUCLEOTIDE SEQUENCE</scope>
    <source>
        <strain evidence="2">NBC_01393</strain>
    </source>
</reference>
<dbReference type="EMBL" id="CP109546">
    <property type="protein sequence ID" value="WTZ13992.1"/>
    <property type="molecule type" value="Genomic_DNA"/>
</dbReference>
<accession>A0AAU3IFN8</accession>
<evidence type="ECO:0000256" key="1">
    <source>
        <dbReference type="SAM" id="MobiDB-lite"/>
    </source>
</evidence>
<organism evidence="2">
    <name type="scientific">Streptomyces sp. NBC_01393</name>
    <dbReference type="NCBI Taxonomy" id="2903851"/>
    <lineage>
        <taxon>Bacteria</taxon>
        <taxon>Bacillati</taxon>
        <taxon>Actinomycetota</taxon>
        <taxon>Actinomycetes</taxon>
        <taxon>Kitasatosporales</taxon>
        <taxon>Streptomycetaceae</taxon>
        <taxon>Streptomyces</taxon>
    </lineage>
</organism>
<sequence>MGPFREGSAVHIPGRLDADDDERIPPDEVCLSLHSLELANLGVRRALVHEQVETILGTRENAATRTACGWRS</sequence>
<protein>
    <submittedName>
        <fullName evidence="2">Uncharacterized protein</fullName>
    </submittedName>
</protein>
<gene>
    <name evidence="2" type="ORF">OG699_42215</name>
</gene>
<feature type="region of interest" description="Disordered" evidence="1">
    <location>
        <begin position="1"/>
        <end position="21"/>
    </location>
</feature>